<evidence type="ECO:0000313" key="7">
    <source>
        <dbReference type="Proteomes" id="UP000193944"/>
    </source>
</evidence>
<dbReference type="AlphaFoldDB" id="A0A1Y1XE94"/>
<dbReference type="Proteomes" id="UP000193944">
    <property type="component" value="Unassembled WGS sequence"/>
</dbReference>
<evidence type="ECO:0000256" key="2">
    <source>
        <dbReference type="ARBA" id="ARBA00022771"/>
    </source>
</evidence>
<dbReference type="GO" id="GO:0003676">
    <property type="term" value="F:nucleic acid binding"/>
    <property type="evidence" value="ECO:0007669"/>
    <property type="project" value="InterPro"/>
</dbReference>
<dbReference type="Pfam" id="PF01096">
    <property type="entry name" value="Zn_ribbon_TFIIS"/>
    <property type="match status" value="1"/>
</dbReference>
<name>A0A1Y1XE94_9FUNG</name>
<feature type="domain" description="TFIIS-type" evidence="5">
    <location>
        <begin position="64"/>
        <end position="105"/>
    </location>
</feature>
<evidence type="ECO:0000259" key="5">
    <source>
        <dbReference type="PROSITE" id="PS51133"/>
    </source>
</evidence>
<keyword evidence="1" id="KW-0479">Metal-binding</keyword>
<evidence type="ECO:0000256" key="3">
    <source>
        <dbReference type="ARBA" id="ARBA00022833"/>
    </source>
</evidence>
<dbReference type="PROSITE" id="PS51133">
    <property type="entry name" value="ZF_TFIIS_2"/>
    <property type="match status" value="1"/>
</dbReference>
<dbReference type="GO" id="GO:0006351">
    <property type="term" value="P:DNA-templated transcription"/>
    <property type="evidence" value="ECO:0007669"/>
    <property type="project" value="InterPro"/>
</dbReference>
<keyword evidence="7" id="KW-1185">Reference proteome</keyword>
<dbReference type="Gene3D" id="2.20.25.10">
    <property type="match status" value="1"/>
</dbReference>
<dbReference type="SUPFAM" id="SSF57783">
    <property type="entry name" value="Zinc beta-ribbon"/>
    <property type="match status" value="1"/>
</dbReference>
<keyword evidence="2 4" id="KW-0863">Zinc-finger</keyword>
<keyword evidence="3" id="KW-0862">Zinc</keyword>
<evidence type="ECO:0000256" key="4">
    <source>
        <dbReference type="PROSITE-ProRule" id="PRU00472"/>
    </source>
</evidence>
<reference evidence="6 7" key="1">
    <citation type="submission" date="2016-08" db="EMBL/GenBank/DDBJ databases">
        <title>A Parts List for Fungal Cellulosomes Revealed by Comparative Genomics.</title>
        <authorList>
            <consortium name="DOE Joint Genome Institute"/>
            <person name="Haitjema C.H."/>
            <person name="Gilmore S.P."/>
            <person name="Henske J.K."/>
            <person name="Solomon K.V."/>
            <person name="De Groot R."/>
            <person name="Kuo A."/>
            <person name="Mondo S.J."/>
            <person name="Salamov A.A."/>
            <person name="Labutti K."/>
            <person name="Zhao Z."/>
            <person name="Chiniquy J."/>
            <person name="Barry K."/>
            <person name="Brewer H.M."/>
            <person name="Purvine S.O."/>
            <person name="Wright A.T."/>
            <person name="Boxma B."/>
            <person name="Van Alen T."/>
            <person name="Hackstein J.H."/>
            <person name="Baker S.E."/>
            <person name="Grigoriev I.V."/>
            <person name="O'Malley M.A."/>
        </authorList>
    </citation>
    <scope>NUCLEOTIDE SEQUENCE [LARGE SCALE GENOMIC DNA]</scope>
    <source>
        <strain evidence="6 7">S4</strain>
    </source>
</reference>
<evidence type="ECO:0000313" key="6">
    <source>
        <dbReference type="EMBL" id="ORX84012.1"/>
    </source>
</evidence>
<proteinExistence type="predicted"/>
<sequence length="106" mass="12752">MEFTKLNLDLLNIDVDDELKAPIYINYNIVEDRFKDKNIFKEYIDKETEEYNNLIKSYVKLDKFTKKCKRCNNENVNVNIIQTRRTDESSTIVYTCKTCGFKEFRN</sequence>
<dbReference type="GO" id="GO:0008270">
    <property type="term" value="F:zinc ion binding"/>
    <property type="evidence" value="ECO:0007669"/>
    <property type="project" value="UniProtKB-KW"/>
</dbReference>
<reference evidence="6 7" key="2">
    <citation type="submission" date="2016-08" db="EMBL/GenBank/DDBJ databases">
        <title>Pervasive Adenine N6-methylation of Active Genes in Fungi.</title>
        <authorList>
            <consortium name="DOE Joint Genome Institute"/>
            <person name="Mondo S.J."/>
            <person name="Dannebaum R.O."/>
            <person name="Kuo R.C."/>
            <person name="Labutti K."/>
            <person name="Haridas S."/>
            <person name="Kuo A."/>
            <person name="Salamov A."/>
            <person name="Ahrendt S.R."/>
            <person name="Lipzen A."/>
            <person name="Sullivan W."/>
            <person name="Andreopoulos W.B."/>
            <person name="Clum A."/>
            <person name="Lindquist E."/>
            <person name="Daum C."/>
            <person name="Ramamoorthy G.K."/>
            <person name="Gryganskyi A."/>
            <person name="Culley D."/>
            <person name="Magnuson J.K."/>
            <person name="James T.Y."/>
            <person name="O'Malley M.A."/>
            <person name="Stajich J.E."/>
            <person name="Spatafora J.W."/>
            <person name="Visel A."/>
            <person name="Grigoriev I.V."/>
        </authorList>
    </citation>
    <scope>NUCLEOTIDE SEQUENCE [LARGE SCALE GENOMIC DNA]</scope>
    <source>
        <strain evidence="6 7">S4</strain>
    </source>
</reference>
<organism evidence="6 7">
    <name type="scientific">Anaeromyces robustus</name>
    <dbReference type="NCBI Taxonomy" id="1754192"/>
    <lineage>
        <taxon>Eukaryota</taxon>
        <taxon>Fungi</taxon>
        <taxon>Fungi incertae sedis</taxon>
        <taxon>Chytridiomycota</taxon>
        <taxon>Chytridiomycota incertae sedis</taxon>
        <taxon>Neocallimastigomycetes</taxon>
        <taxon>Neocallimastigales</taxon>
        <taxon>Neocallimastigaceae</taxon>
        <taxon>Anaeromyces</taxon>
    </lineage>
</organism>
<protein>
    <recommendedName>
        <fullName evidence="5">TFIIS-type domain-containing protein</fullName>
    </recommendedName>
</protein>
<accession>A0A1Y1XE94</accession>
<dbReference type="PROSITE" id="PS00466">
    <property type="entry name" value="ZF_TFIIS_1"/>
    <property type="match status" value="1"/>
</dbReference>
<gene>
    <name evidence="6" type="ORF">BCR32DRAFT_326114</name>
</gene>
<dbReference type="InterPro" id="IPR001222">
    <property type="entry name" value="Znf_TFIIS"/>
</dbReference>
<evidence type="ECO:0000256" key="1">
    <source>
        <dbReference type="ARBA" id="ARBA00022723"/>
    </source>
</evidence>
<dbReference type="EMBL" id="MCFG01000060">
    <property type="protein sequence ID" value="ORX84012.1"/>
    <property type="molecule type" value="Genomic_DNA"/>
</dbReference>
<dbReference type="SMART" id="SM00440">
    <property type="entry name" value="ZnF_C2C2"/>
    <property type="match status" value="1"/>
</dbReference>
<comment type="caution">
    <text evidence="6">The sequence shown here is derived from an EMBL/GenBank/DDBJ whole genome shotgun (WGS) entry which is preliminary data.</text>
</comment>